<accession>A0ABX0GXG3</accession>
<organism evidence="4 5">
    <name type="scientific">Motilibacter deserti</name>
    <dbReference type="NCBI Taxonomy" id="2714956"/>
    <lineage>
        <taxon>Bacteria</taxon>
        <taxon>Bacillati</taxon>
        <taxon>Actinomycetota</taxon>
        <taxon>Actinomycetes</taxon>
        <taxon>Motilibacterales</taxon>
        <taxon>Motilibacteraceae</taxon>
        <taxon>Motilibacter</taxon>
    </lineage>
</organism>
<sequence length="294" mass="29722">MPPAASRPAGLFVGLATLDVVYRVEHVPAADEKVVALSQELAAGGPAANAAVTYAALGGSPVLATALGAHPFAAQAHADLARHGVDVRDALPGLEEPPAVATILVTDGTGERSVVSLGASHQRVGPPEGLARLVREARVLLLDGHHPEPALAAARAARDAGVPVVLDAGSWKDVLDELLPLVDIAACSAAFRTPEAADEDATVEGLRERGVPFVAVTHGGGPVRWASPAGSGTVQPPAVEVRDTLGAGDAFHGALAFAVARGDAFPDALSFAARVASLRCGVPGQRTWLAQLAG</sequence>
<feature type="domain" description="Carbohydrate kinase PfkB" evidence="3">
    <location>
        <begin position="12"/>
        <end position="286"/>
    </location>
</feature>
<keyword evidence="5" id="KW-1185">Reference proteome</keyword>
<evidence type="ECO:0000259" key="3">
    <source>
        <dbReference type="Pfam" id="PF00294"/>
    </source>
</evidence>
<keyword evidence="2" id="KW-0418">Kinase</keyword>
<dbReference type="PANTHER" id="PTHR42774">
    <property type="entry name" value="PHOSPHOTRANSFERASE SYSTEM TRANSPORT PROTEIN"/>
    <property type="match status" value="1"/>
</dbReference>
<dbReference type="EMBL" id="JAANNP010000041">
    <property type="protein sequence ID" value="NHC15619.1"/>
    <property type="molecule type" value="Genomic_DNA"/>
</dbReference>
<evidence type="ECO:0000256" key="1">
    <source>
        <dbReference type="ARBA" id="ARBA00022679"/>
    </source>
</evidence>
<dbReference type="Gene3D" id="3.40.1190.20">
    <property type="match status" value="1"/>
</dbReference>
<dbReference type="RefSeq" id="WP_166284119.1">
    <property type="nucleotide sequence ID" value="NZ_JAANNP010000041.1"/>
</dbReference>
<dbReference type="InterPro" id="IPR052562">
    <property type="entry name" value="Ketohexokinase-related"/>
</dbReference>
<gene>
    <name evidence="4" type="ORF">G9H71_17700</name>
</gene>
<dbReference type="Pfam" id="PF00294">
    <property type="entry name" value="PfkB"/>
    <property type="match status" value="1"/>
</dbReference>
<dbReference type="InterPro" id="IPR029056">
    <property type="entry name" value="Ribokinase-like"/>
</dbReference>
<dbReference type="InterPro" id="IPR011611">
    <property type="entry name" value="PfkB_dom"/>
</dbReference>
<comment type="caution">
    <text evidence="4">The sequence shown here is derived from an EMBL/GenBank/DDBJ whole genome shotgun (WGS) entry which is preliminary data.</text>
</comment>
<keyword evidence="1" id="KW-0808">Transferase</keyword>
<name>A0ABX0GXG3_9ACTN</name>
<evidence type="ECO:0000313" key="5">
    <source>
        <dbReference type="Proteomes" id="UP000800981"/>
    </source>
</evidence>
<evidence type="ECO:0000256" key="2">
    <source>
        <dbReference type="ARBA" id="ARBA00022777"/>
    </source>
</evidence>
<reference evidence="4 5" key="1">
    <citation type="submission" date="2020-03" db="EMBL/GenBank/DDBJ databases">
        <title>Two novel Motilibacter sp.</title>
        <authorList>
            <person name="Liu S."/>
        </authorList>
    </citation>
    <scope>NUCLEOTIDE SEQUENCE [LARGE SCALE GENOMIC DNA]</scope>
    <source>
        <strain evidence="4 5">E257</strain>
    </source>
</reference>
<dbReference type="InterPro" id="IPR002173">
    <property type="entry name" value="Carboh/pur_kinase_PfkB_CS"/>
</dbReference>
<dbReference type="Proteomes" id="UP000800981">
    <property type="component" value="Unassembled WGS sequence"/>
</dbReference>
<dbReference type="PANTHER" id="PTHR42774:SF3">
    <property type="entry name" value="KETOHEXOKINASE"/>
    <property type="match status" value="1"/>
</dbReference>
<dbReference type="PROSITE" id="PS00584">
    <property type="entry name" value="PFKB_KINASES_2"/>
    <property type="match status" value="1"/>
</dbReference>
<dbReference type="SUPFAM" id="SSF53613">
    <property type="entry name" value="Ribokinase-like"/>
    <property type="match status" value="1"/>
</dbReference>
<evidence type="ECO:0000313" key="4">
    <source>
        <dbReference type="EMBL" id="NHC15619.1"/>
    </source>
</evidence>
<protein>
    <recommendedName>
        <fullName evidence="3">Carbohydrate kinase PfkB domain-containing protein</fullName>
    </recommendedName>
</protein>
<proteinExistence type="predicted"/>